<dbReference type="PIRSF" id="PIRSF008292">
    <property type="entry name" value="UCP008292"/>
    <property type="match status" value="1"/>
</dbReference>
<accession>A0A917I2Y6</accession>
<sequence length="255" mass="28049">MEEKKEQIRIAAVGDLHVRETDRGKWKEYFAAICREADILVLAGDLTDTGDEDEAALLVDELKGCTIPMVGVLGNHDYEKGRQKIIKETLAHANIQILDGESTIINGVGFAGVKGFGGGFDAAMLSKFGEEMMKLFVQEAVDEALKLDRALARLGQHGGEVHKIAIMHYAPISATVEGEPLEIYPFLGSSRLLEPVQRHKVEAVFHGHAHKGKREAQTPDGISVWNVSLPLLAHQDKPYPFHLLELEATDLQHSS</sequence>
<keyword evidence="5" id="KW-1185">Reference proteome</keyword>
<dbReference type="GO" id="GO:0008758">
    <property type="term" value="F:UDP-2,3-diacylglucosamine hydrolase activity"/>
    <property type="evidence" value="ECO:0007669"/>
    <property type="project" value="TreeGrafter"/>
</dbReference>
<reference evidence="4" key="1">
    <citation type="journal article" date="2014" name="Int. J. Syst. Evol. Microbiol.">
        <title>Complete genome sequence of Corynebacterium casei LMG S-19264T (=DSM 44701T), isolated from a smear-ripened cheese.</title>
        <authorList>
            <consortium name="US DOE Joint Genome Institute (JGI-PGF)"/>
            <person name="Walter F."/>
            <person name="Albersmeier A."/>
            <person name="Kalinowski J."/>
            <person name="Ruckert C."/>
        </authorList>
    </citation>
    <scope>NUCLEOTIDE SEQUENCE</scope>
    <source>
        <strain evidence="4">CGMCC 1.12195</strain>
    </source>
</reference>
<comment type="caution">
    <text evidence="4">The sequence shown here is derived from an EMBL/GenBank/DDBJ whole genome shotgun (WGS) entry which is preliminary data.</text>
</comment>
<evidence type="ECO:0000313" key="4">
    <source>
        <dbReference type="EMBL" id="GGH04124.1"/>
    </source>
</evidence>
<dbReference type="PANTHER" id="PTHR31302">
    <property type="entry name" value="TRANSMEMBRANE PROTEIN WITH METALLOPHOSPHOESTERASE DOMAIN-RELATED"/>
    <property type="match status" value="1"/>
</dbReference>
<dbReference type="GO" id="GO:0009245">
    <property type="term" value="P:lipid A biosynthetic process"/>
    <property type="evidence" value="ECO:0007669"/>
    <property type="project" value="TreeGrafter"/>
</dbReference>
<feature type="domain" description="Calcineurin-like phosphoesterase" evidence="3">
    <location>
        <begin position="8"/>
        <end position="211"/>
    </location>
</feature>
<evidence type="ECO:0000256" key="2">
    <source>
        <dbReference type="ARBA" id="ARBA00022801"/>
    </source>
</evidence>
<dbReference type="Proteomes" id="UP000660862">
    <property type="component" value="Unassembled WGS sequence"/>
</dbReference>
<dbReference type="InterPro" id="IPR016538">
    <property type="entry name" value="UCP008292"/>
</dbReference>
<proteinExistence type="predicted"/>
<evidence type="ECO:0000256" key="1">
    <source>
        <dbReference type="ARBA" id="ARBA00022723"/>
    </source>
</evidence>
<dbReference type="GO" id="GO:0016020">
    <property type="term" value="C:membrane"/>
    <property type="evidence" value="ECO:0007669"/>
    <property type="project" value="GOC"/>
</dbReference>
<reference evidence="4" key="2">
    <citation type="submission" date="2020-09" db="EMBL/GenBank/DDBJ databases">
        <authorList>
            <person name="Sun Q."/>
            <person name="Zhou Y."/>
        </authorList>
    </citation>
    <scope>NUCLEOTIDE SEQUENCE</scope>
    <source>
        <strain evidence="4">CGMCC 1.12195</strain>
    </source>
</reference>
<dbReference type="InterPro" id="IPR029052">
    <property type="entry name" value="Metallo-depent_PP-like"/>
</dbReference>
<dbReference type="Pfam" id="PF00149">
    <property type="entry name" value="Metallophos"/>
    <property type="match status" value="1"/>
</dbReference>
<gene>
    <name evidence="4" type="ORF">GCM10007415_45450</name>
</gene>
<protein>
    <submittedName>
        <fullName evidence="4">Metallophosphoesterase</fullName>
    </submittedName>
</protein>
<keyword evidence="2" id="KW-0378">Hydrolase</keyword>
<dbReference type="PANTHER" id="PTHR31302:SF31">
    <property type="entry name" value="PHOSPHODIESTERASE YAEI"/>
    <property type="match status" value="1"/>
</dbReference>
<dbReference type="InterPro" id="IPR051158">
    <property type="entry name" value="Metallophosphoesterase_sf"/>
</dbReference>
<evidence type="ECO:0000259" key="3">
    <source>
        <dbReference type="Pfam" id="PF00149"/>
    </source>
</evidence>
<dbReference type="EMBL" id="BMER01000007">
    <property type="protein sequence ID" value="GGH04124.1"/>
    <property type="molecule type" value="Genomic_DNA"/>
</dbReference>
<evidence type="ECO:0000313" key="5">
    <source>
        <dbReference type="Proteomes" id="UP000660862"/>
    </source>
</evidence>
<dbReference type="GO" id="GO:0046872">
    <property type="term" value="F:metal ion binding"/>
    <property type="evidence" value="ECO:0007669"/>
    <property type="project" value="UniProtKB-KW"/>
</dbReference>
<name>A0A917I2Y6_9SPHI</name>
<dbReference type="AlphaFoldDB" id="A0A917I2Y6"/>
<dbReference type="InterPro" id="IPR004843">
    <property type="entry name" value="Calcineurin-like_PHP"/>
</dbReference>
<dbReference type="Gene3D" id="3.60.21.10">
    <property type="match status" value="1"/>
</dbReference>
<dbReference type="SUPFAM" id="SSF56300">
    <property type="entry name" value="Metallo-dependent phosphatases"/>
    <property type="match status" value="1"/>
</dbReference>
<keyword evidence="1" id="KW-0479">Metal-binding</keyword>
<dbReference type="RefSeq" id="WP_188508437.1">
    <property type="nucleotide sequence ID" value="NZ_BMER01000007.1"/>
</dbReference>
<organism evidence="4 5">
    <name type="scientific">Parapedobacter pyrenivorans</name>
    <dbReference type="NCBI Taxonomy" id="1305674"/>
    <lineage>
        <taxon>Bacteria</taxon>
        <taxon>Pseudomonadati</taxon>
        <taxon>Bacteroidota</taxon>
        <taxon>Sphingobacteriia</taxon>
        <taxon>Sphingobacteriales</taxon>
        <taxon>Sphingobacteriaceae</taxon>
        <taxon>Parapedobacter</taxon>
    </lineage>
</organism>